<sequence length="318" mass="36942">MNSNKTSHFDKEILINEPEDHDTYNLRLPEGTATAQVYQVFPGIQATKIDISSYQYLPETNKSRRIIEINHCQSGRFECQMEDGCFQYVGEGDLFLSPLQNHCNNIELPLGYYQGFIITIDLDGIPCEWSRILPGMPNNICSTQERFFLLDECFLIQSRDAIKHIFSDMYSVSEKIRGVYYRLKIMELLLYLFCFDPMIESRKNIYARQQVDIVKQIQKRITEKLSYRFTIKELSQEFLISATALKQHFKGVFGQSIAAYMKEFRIQKASQLLCESEQSIADISAAVGYESQSKFSAAFKEIMKVTPLEYRKTHRINP</sequence>
<proteinExistence type="predicted"/>
<dbReference type="Pfam" id="PF12833">
    <property type="entry name" value="HTH_18"/>
    <property type="match status" value="1"/>
</dbReference>
<dbReference type="PROSITE" id="PS00041">
    <property type="entry name" value="HTH_ARAC_FAMILY_1"/>
    <property type="match status" value="1"/>
</dbReference>
<dbReference type="EMBL" id="VSSQ01041423">
    <property type="protein sequence ID" value="MPM94841.1"/>
    <property type="molecule type" value="Genomic_DNA"/>
</dbReference>
<dbReference type="GO" id="GO:0043565">
    <property type="term" value="F:sequence-specific DNA binding"/>
    <property type="evidence" value="ECO:0007669"/>
    <property type="project" value="InterPro"/>
</dbReference>
<dbReference type="PROSITE" id="PS01124">
    <property type="entry name" value="HTH_ARAC_FAMILY_2"/>
    <property type="match status" value="1"/>
</dbReference>
<dbReference type="InterPro" id="IPR053142">
    <property type="entry name" value="PchR_regulatory_protein"/>
</dbReference>
<dbReference type="SUPFAM" id="SSF46689">
    <property type="entry name" value="Homeodomain-like"/>
    <property type="match status" value="1"/>
</dbReference>
<dbReference type="Gene3D" id="1.10.10.60">
    <property type="entry name" value="Homeodomain-like"/>
    <property type="match status" value="2"/>
</dbReference>
<dbReference type="AlphaFoldDB" id="A0A645DZW3"/>
<dbReference type="InterPro" id="IPR009057">
    <property type="entry name" value="Homeodomain-like_sf"/>
</dbReference>
<evidence type="ECO:0000256" key="3">
    <source>
        <dbReference type="ARBA" id="ARBA00023163"/>
    </source>
</evidence>
<dbReference type="InterPro" id="IPR018060">
    <property type="entry name" value="HTH_AraC"/>
</dbReference>
<dbReference type="SMART" id="SM00342">
    <property type="entry name" value="HTH_ARAC"/>
    <property type="match status" value="1"/>
</dbReference>
<reference evidence="5" key="1">
    <citation type="submission" date="2019-08" db="EMBL/GenBank/DDBJ databases">
        <authorList>
            <person name="Kucharzyk K."/>
            <person name="Murdoch R.W."/>
            <person name="Higgins S."/>
            <person name="Loffler F."/>
        </authorList>
    </citation>
    <scope>NUCLEOTIDE SEQUENCE</scope>
</reference>
<evidence type="ECO:0000256" key="1">
    <source>
        <dbReference type="ARBA" id="ARBA00023015"/>
    </source>
</evidence>
<comment type="caution">
    <text evidence="5">The sequence shown here is derived from an EMBL/GenBank/DDBJ whole genome shotgun (WGS) entry which is preliminary data.</text>
</comment>
<keyword evidence="3" id="KW-0804">Transcription</keyword>
<organism evidence="5">
    <name type="scientific">bioreactor metagenome</name>
    <dbReference type="NCBI Taxonomy" id="1076179"/>
    <lineage>
        <taxon>unclassified sequences</taxon>
        <taxon>metagenomes</taxon>
        <taxon>ecological metagenomes</taxon>
    </lineage>
</organism>
<dbReference type="PRINTS" id="PR00032">
    <property type="entry name" value="HTHARAC"/>
</dbReference>
<feature type="domain" description="HTH araC/xylS-type" evidence="4">
    <location>
        <begin position="215"/>
        <end position="313"/>
    </location>
</feature>
<evidence type="ECO:0000256" key="2">
    <source>
        <dbReference type="ARBA" id="ARBA00023125"/>
    </source>
</evidence>
<keyword evidence="1" id="KW-0805">Transcription regulation</keyword>
<gene>
    <name evidence="5" type="primary">rhaR_140</name>
    <name evidence="5" type="ORF">SDC9_141989</name>
</gene>
<keyword evidence="2" id="KW-0238">DNA-binding</keyword>
<evidence type="ECO:0000259" key="4">
    <source>
        <dbReference type="PROSITE" id="PS01124"/>
    </source>
</evidence>
<name>A0A645DZW3_9ZZZZ</name>
<dbReference type="InterPro" id="IPR018062">
    <property type="entry name" value="HTH_AraC-typ_CS"/>
</dbReference>
<dbReference type="PANTHER" id="PTHR47893:SF1">
    <property type="entry name" value="REGULATORY PROTEIN PCHR"/>
    <property type="match status" value="1"/>
</dbReference>
<accession>A0A645DZW3</accession>
<dbReference type="PANTHER" id="PTHR47893">
    <property type="entry name" value="REGULATORY PROTEIN PCHR"/>
    <property type="match status" value="1"/>
</dbReference>
<evidence type="ECO:0000313" key="5">
    <source>
        <dbReference type="EMBL" id="MPM94841.1"/>
    </source>
</evidence>
<dbReference type="InterPro" id="IPR020449">
    <property type="entry name" value="Tscrpt_reg_AraC-type_HTH"/>
</dbReference>
<protein>
    <submittedName>
        <fullName evidence="5">HTH-type transcriptional activator RhaR</fullName>
    </submittedName>
</protein>
<dbReference type="GO" id="GO:0003700">
    <property type="term" value="F:DNA-binding transcription factor activity"/>
    <property type="evidence" value="ECO:0007669"/>
    <property type="project" value="InterPro"/>
</dbReference>